<dbReference type="Gene3D" id="6.10.250.3150">
    <property type="match status" value="1"/>
</dbReference>
<keyword evidence="1 3" id="KW-0732">Signal</keyword>
<feature type="chain" id="PRO_5031391358" evidence="3">
    <location>
        <begin position="20"/>
        <end position="397"/>
    </location>
</feature>
<dbReference type="SUPFAM" id="SSF51261">
    <property type="entry name" value="Duplicated hybrid motif"/>
    <property type="match status" value="1"/>
</dbReference>
<dbReference type="EMBL" id="JABANE010000055">
    <property type="protein sequence ID" value="NME70100.1"/>
    <property type="molecule type" value="Genomic_DNA"/>
</dbReference>
<dbReference type="GO" id="GO:0004222">
    <property type="term" value="F:metalloendopeptidase activity"/>
    <property type="evidence" value="ECO:0007669"/>
    <property type="project" value="TreeGrafter"/>
</dbReference>
<evidence type="ECO:0000256" key="2">
    <source>
        <dbReference type="SAM" id="Coils"/>
    </source>
</evidence>
<accession>A0A7X9RWQ5</accession>
<name>A0A7X9RWQ5_9BACT</name>
<gene>
    <name evidence="5" type="ORF">HHU12_19150</name>
</gene>
<evidence type="ECO:0000313" key="5">
    <source>
        <dbReference type="EMBL" id="NME70100.1"/>
    </source>
</evidence>
<feature type="coiled-coil region" evidence="2">
    <location>
        <begin position="72"/>
        <end position="106"/>
    </location>
</feature>
<feature type="coiled-coil region" evidence="2">
    <location>
        <begin position="200"/>
        <end position="230"/>
    </location>
</feature>
<proteinExistence type="predicted"/>
<dbReference type="InterPro" id="IPR050570">
    <property type="entry name" value="Cell_wall_metabolism_enzyme"/>
</dbReference>
<dbReference type="InterPro" id="IPR016047">
    <property type="entry name" value="M23ase_b-sheet_dom"/>
</dbReference>
<dbReference type="Pfam" id="PF01551">
    <property type="entry name" value="Peptidase_M23"/>
    <property type="match status" value="1"/>
</dbReference>
<dbReference type="Gene3D" id="2.70.70.10">
    <property type="entry name" value="Glucose Permease (Domain IIA)"/>
    <property type="match status" value="1"/>
</dbReference>
<feature type="domain" description="M23ase beta-sheet core" evidence="4">
    <location>
        <begin position="297"/>
        <end position="389"/>
    </location>
</feature>
<dbReference type="RefSeq" id="WP_169658343.1">
    <property type="nucleotide sequence ID" value="NZ_JABANE010000055.1"/>
</dbReference>
<reference evidence="5 6" key="1">
    <citation type="submission" date="2020-04" db="EMBL/GenBank/DDBJ databases">
        <title>Flammeovirga sp. SR4, a novel species isolated from seawater.</title>
        <authorList>
            <person name="Wang X."/>
        </authorList>
    </citation>
    <scope>NUCLEOTIDE SEQUENCE [LARGE SCALE GENOMIC DNA]</scope>
    <source>
        <strain evidence="5 6">ATCC 23126</strain>
    </source>
</reference>
<sequence length="397" mass="45520">MKKIAFIFLITFIVSPLFAQKDIKTAKDKIAQTKAILDDTQYKKEASLSELNDIEAQIEGREHYLHQIQNRITEAQNEEKEAIIVADSLQRKIELLKEEYAELVYAAYKTGGDFQQLAYIFSSENFTQFVRRANYLEHYKDVRKKQIIEIERSQELLLNKKEEIKARNKESFALLEEEKVQLLQLKSLKERQTTVVSNLKLKERELIAQLEKDRKALAELQRQVLVLTSNVSKEGNVFEDEIEVTAATENKINNKNVTTTNFLETKGSLKWPVEGGVITNHFGVRPHPILSGVTIENHGIDLRVKPNAIVKSVFSGVVTAVTKVPNLQNVIMLRHDNFFTVYSKLNKVNVKVGDIVSINSRLGNAGQNEDGSYEIQFQIWNMDGEKLDPEEWLSKKK</sequence>
<keyword evidence="2" id="KW-0175">Coiled coil</keyword>
<organism evidence="5 6">
    <name type="scientific">Flammeovirga aprica JL-4</name>
    <dbReference type="NCBI Taxonomy" id="694437"/>
    <lineage>
        <taxon>Bacteria</taxon>
        <taxon>Pseudomonadati</taxon>
        <taxon>Bacteroidota</taxon>
        <taxon>Cytophagia</taxon>
        <taxon>Cytophagales</taxon>
        <taxon>Flammeovirgaceae</taxon>
        <taxon>Flammeovirga</taxon>
    </lineage>
</organism>
<dbReference type="AlphaFoldDB" id="A0A7X9RWQ5"/>
<evidence type="ECO:0000259" key="4">
    <source>
        <dbReference type="Pfam" id="PF01551"/>
    </source>
</evidence>
<dbReference type="Proteomes" id="UP000576082">
    <property type="component" value="Unassembled WGS sequence"/>
</dbReference>
<keyword evidence="6" id="KW-1185">Reference proteome</keyword>
<dbReference type="PANTHER" id="PTHR21666:SF289">
    <property type="entry name" value="L-ALA--D-GLU ENDOPEPTIDASE"/>
    <property type="match status" value="1"/>
</dbReference>
<dbReference type="PANTHER" id="PTHR21666">
    <property type="entry name" value="PEPTIDASE-RELATED"/>
    <property type="match status" value="1"/>
</dbReference>
<feature type="signal peptide" evidence="3">
    <location>
        <begin position="1"/>
        <end position="19"/>
    </location>
</feature>
<dbReference type="InterPro" id="IPR011055">
    <property type="entry name" value="Dup_hybrid_motif"/>
</dbReference>
<evidence type="ECO:0000313" key="6">
    <source>
        <dbReference type="Proteomes" id="UP000576082"/>
    </source>
</evidence>
<evidence type="ECO:0000256" key="3">
    <source>
        <dbReference type="SAM" id="SignalP"/>
    </source>
</evidence>
<evidence type="ECO:0000256" key="1">
    <source>
        <dbReference type="ARBA" id="ARBA00022729"/>
    </source>
</evidence>
<dbReference type="CDD" id="cd12797">
    <property type="entry name" value="M23_peptidase"/>
    <property type="match status" value="1"/>
</dbReference>
<comment type="caution">
    <text evidence="5">The sequence shown here is derived from an EMBL/GenBank/DDBJ whole genome shotgun (WGS) entry which is preliminary data.</text>
</comment>
<protein>
    <submittedName>
        <fullName evidence="5">Peptidoglycan DD-metalloendopeptidase family protein</fullName>
    </submittedName>
</protein>